<dbReference type="Proteomes" id="UP000297753">
    <property type="component" value="Unassembled WGS sequence"/>
</dbReference>
<accession>A0A4Y8WA24</accession>
<comment type="caution">
    <text evidence="1">The sequence shown here is derived from an EMBL/GenBank/DDBJ whole genome shotgun (WGS) entry which is preliminary data.</text>
</comment>
<dbReference type="RefSeq" id="WP_134837415.1">
    <property type="nucleotide sequence ID" value="NZ_SATR01000069.1"/>
</dbReference>
<keyword evidence="2" id="KW-1185">Reference proteome</keyword>
<dbReference type="EMBL" id="SATR01000069">
    <property type="protein sequence ID" value="TFH89415.1"/>
    <property type="molecule type" value="Genomic_DNA"/>
</dbReference>
<reference evidence="1 2" key="1">
    <citation type="submission" date="2019-01" db="EMBL/GenBank/DDBJ databases">
        <title>Vibrio BEI176 sp. nov, a marine bacterium isolated from China: eastern marignal seas.</title>
        <authorList>
            <person name="Li B."/>
        </authorList>
    </citation>
    <scope>NUCLEOTIDE SEQUENCE [LARGE SCALE GENOMIC DNA]</scope>
    <source>
        <strain evidence="1 2">BEI176</strain>
    </source>
</reference>
<dbReference type="PROSITE" id="PS51257">
    <property type="entry name" value="PROKAR_LIPOPROTEIN"/>
    <property type="match status" value="1"/>
</dbReference>
<sequence>MKKYLGIAIASLVSGCSSIGGLPPTLGESAGGFGYVPLDGLAVHQTLEADSCENWRGVKEVHRSPGFLGFNDKGESGVNPYLPLLEALPDISVRFAVASFDNTGGLTFGPAKVTAQGKNYRAILDYINADAIPVSLWITAFKNKEPIKVTDMDSGSSADYYEAEVYTASNVSAPYDVSQLVTIPVYVGIGMRLSADITAIEGGVPLTSLGGIGVEAQSKRLTGTLTVQTIGISGESVATSLPLPSSLSQSTIENGILSIGSNRAIVYRTDSGSKGIYTVPRVVGMYSPIGSDAALVNAIYSELSKNPPKWARPCKPYTS</sequence>
<proteinExistence type="predicted"/>
<evidence type="ECO:0000313" key="1">
    <source>
        <dbReference type="EMBL" id="TFH89415.1"/>
    </source>
</evidence>
<organism evidence="1 2">
    <name type="scientific">Vibrio ouci</name>
    <dbReference type="NCBI Taxonomy" id="2499078"/>
    <lineage>
        <taxon>Bacteria</taxon>
        <taxon>Pseudomonadati</taxon>
        <taxon>Pseudomonadota</taxon>
        <taxon>Gammaproteobacteria</taxon>
        <taxon>Vibrionales</taxon>
        <taxon>Vibrionaceae</taxon>
        <taxon>Vibrio</taxon>
    </lineage>
</organism>
<protein>
    <submittedName>
        <fullName evidence="1">Uncharacterized protein</fullName>
    </submittedName>
</protein>
<gene>
    <name evidence="1" type="ORF">ELS82_22340</name>
</gene>
<name>A0A4Y8WA24_9VIBR</name>
<dbReference type="AlphaFoldDB" id="A0A4Y8WA24"/>
<dbReference type="OrthoDB" id="7593748at2"/>
<evidence type="ECO:0000313" key="2">
    <source>
        <dbReference type="Proteomes" id="UP000297753"/>
    </source>
</evidence>